<protein>
    <recommendedName>
        <fullName evidence="3">DNA-binding protein</fullName>
    </recommendedName>
</protein>
<proteinExistence type="predicted"/>
<accession>A0ABU0AKL6</accession>
<keyword evidence="2" id="KW-1185">Reference proteome</keyword>
<comment type="caution">
    <text evidence="1">The sequence shown here is derived from an EMBL/GenBank/DDBJ whole genome shotgun (WGS) entry which is preliminary data.</text>
</comment>
<evidence type="ECO:0008006" key="3">
    <source>
        <dbReference type="Google" id="ProtNLM"/>
    </source>
</evidence>
<name>A0ABU0AKL6_9BACI</name>
<reference evidence="1 2" key="1">
    <citation type="submission" date="2023-07" db="EMBL/GenBank/DDBJ databases">
        <title>Genomic Encyclopedia of Type Strains, Phase IV (KMG-IV): sequencing the most valuable type-strain genomes for metagenomic binning, comparative biology and taxonomic classification.</title>
        <authorList>
            <person name="Goeker M."/>
        </authorList>
    </citation>
    <scope>NUCLEOTIDE SEQUENCE [LARGE SCALE GENOMIC DNA]</scope>
    <source>
        <strain evidence="1 2">DSM 23494</strain>
    </source>
</reference>
<evidence type="ECO:0000313" key="1">
    <source>
        <dbReference type="EMBL" id="MDQ0271312.1"/>
    </source>
</evidence>
<sequence length="82" mass="9674">MRQPTREEIISKLKLILQGTISREEVADWASEYVMQDEPNITDDIIWELLQIVSGVDLKANPDEYLHVEQDIKDWIDKYTIK</sequence>
<evidence type="ECO:0000313" key="2">
    <source>
        <dbReference type="Proteomes" id="UP001238088"/>
    </source>
</evidence>
<dbReference type="Proteomes" id="UP001238088">
    <property type="component" value="Unassembled WGS sequence"/>
</dbReference>
<organism evidence="1 2">
    <name type="scientific">Cytobacillus purgationiresistens</name>
    <dbReference type="NCBI Taxonomy" id="863449"/>
    <lineage>
        <taxon>Bacteria</taxon>
        <taxon>Bacillati</taxon>
        <taxon>Bacillota</taxon>
        <taxon>Bacilli</taxon>
        <taxon>Bacillales</taxon>
        <taxon>Bacillaceae</taxon>
        <taxon>Cytobacillus</taxon>
    </lineage>
</organism>
<gene>
    <name evidence="1" type="ORF">J2S17_003200</name>
</gene>
<dbReference type="RefSeq" id="WP_307476380.1">
    <property type="nucleotide sequence ID" value="NZ_JAUSUB010000014.1"/>
</dbReference>
<dbReference type="EMBL" id="JAUSUB010000014">
    <property type="protein sequence ID" value="MDQ0271312.1"/>
    <property type="molecule type" value="Genomic_DNA"/>
</dbReference>